<dbReference type="EMBL" id="SGPL01000274">
    <property type="protein sequence ID" value="THH14482.1"/>
    <property type="molecule type" value="Genomic_DNA"/>
</dbReference>
<keyword evidence="4" id="KW-1185">Reference proteome</keyword>
<evidence type="ECO:0000313" key="3">
    <source>
        <dbReference type="EMBL" id="THH14482.1"/>
    </source>
</evidence>
<protein>
    <recommendedName>
        <fullName evidence="2">Myb/SANT-like domain-containing protein</fullName>
    </recommendedName>
</protein>
<proteinExistence type="predicted"/>
<dbReference type="Pfam" id="PF12776">
    <property type="entry name" value="Myb_DNA-bind_3"/>
    <property type="match status" value="1"/>
</dbReference>
<accession>A0A4S4LQ96</accession>
<evidence type="ECO:0000259" key="2">
    <source>
        <dbReference type="Pfam" id="PF12776"/>
    </source>
</evidence>
<comment type="caution">
    <text evidence="3">The sequence shown here is derived from an EMBL/GenBank/DDBJ whole genome shotgun (WGS) entry which is preliminary data.</text>
</comment>
<evidence type="ECO:0000256" key="1">
    <source>
        <dbReference type="SAM" id="MobiDB-lite"/>
    </source>
</evidence>
<dbReference type="InterPro" id="IPR024752">
    <property type="entry name" value="Myb/SANT-like_dom"/>
</dbReference>
<sequence length="346" mass="38536">MVKQKEQIASPSDTQDPVAGPAQPAMDGGKAQCHWTHEDETAFIAFLQQEVEAGYSIDFTDPIFTAAALMLNKQLTKGDPKETQACQTKWSHMKETYHVVEQLMEQSAFSWSLDAGADIDIDSEHVWTDYVAKNVLAKPFRNTGWAHFDTVKTLIPSKDMGIHIFHPHLSPPVIPRNSSNSESDSEREDIAGLGDSAEDAAAGVSDIDSEIMYSSKRKFSRIISSSSNSNASLPIPNKRHRSSSRDALLAGVHQELLSFNDQFRTSLMQMPELPTPLDLSAQRKSMAIARLQEVEIDLQPDEVAALIDLFRDDISTADCYLAIYRESVRKAWIRRRLDEISLAEGS</sequence>
<gene>
    <name evidence="3" type="ORF">EW146_g5854</name>
</gene>
<dbReference type="AlphaFoldDB" id="A0A4S4LQ96"/>
<reference evidence="3 4" key="1">
    <citation type="submission" date="2019-02" db="EMBL/GenBank/DDBJ databases">
        <title>Genome sequencing of the rare red list fungi Bondarzewia mesenterica.</title>
        <authorList>
            <person name="Buettner E."/>
            <person name="Kellner H."/>
        </authorList>
    </citation>
    <scope>NUCLEOTIDE SEQUENCE [LARGE SCALE GENOMIC DNA]</scope>
    <source>
        <strain evidence="3 4">DSM 108281</strain>
    </source>
</reference>
<dbReference type="PANTHER" id="PTHR46929">
    <property type="entry name" value="EXPRESSED PROTEIN"/>
    <property type="match status" value="1"/>
</dbReference>
<feature type="domain" description="Myb/SANT-like" evidence="2">
    <location>
        <begin position="34"/>
        <end position="130"/>
    </location>
</feature>
<feature type="region of interest" description="Disordered" evidence="1">
    <location>
        <begin position="1"/>
        <end position="32"/>
    </location>
</feature>
<evidence type="ECO:0000313" key="4">
    <source>
        <dbReference type="Proteomes" id="UP000310158"/>
    </source>
</evidence>
<name>A0A4S4LQ96_9AGAM</name>
<dbReference type="PANTHER" id="PTHR46929:SF3">
    <property type="entry name" value="MYB_SANT-LIKE DOMAIN-CONTAINING PROTEIN"/>
    <property type="match status" value="1"/>
</dbReference>
<feature type="region of interest" description="Disordered" evidence="1">
    <location>
        <begin position="171"/>
        <end position="198"/>
    </location>
</feature>
<dbReference type="OrthoDB" id="3186724at2759"/>
<organism evidence="3 4">
    <name type="scientific">Bondarzewia mesenterica</name>
    <dbReference type="NCBI Taxonomy" id="1095465"/>
    <lineage>
        <taxon>Eukaryota</taxon>
        <taxon>Fungi</taxon>
        <taxon>Dikarya</taxon>
        <taxon>Basidiomycota</taxon>
        <taxon>Agaricomycotina</taxon>
        <taxon>Agaricomycetes</taxon>
        <taxon>Russulales</taxon>
        <taxon>Bondarzewiaceae</taxon>
        <taxon>Bondarzewia</taxon>
    </lineage>
</organism>
<dbReference type="Proteomes" id="UP000310158">
    <property type="component" value="Unassembled WGS sequence"/>
</dbReference>